<dbReference type="OrthoDB" id="6498445at2759"/>
<feature type="domain" description="CCR4-NOT transcription complex subunit 1 TTP binding" evidence="10">
    <location>
        <begin position="499"/>
        <end position="637"/>
    </location>
</feature>
<dbReference type="GO" id="GO:0060090">
    <property type="term" value="F:molecular adaptor activity"/>
    <property type="evidence" value="ECO:0007669"/>
    <property type="project" value="TreeGrafter"/>
</dbReference>
<dbReference type="GO" id="GO:0030015">
    <property type="term" value="C:CCR4-NOT core complex"/>
    <property type="evidence" value="ECO:0007669"/>
    <property type="project" value="InterPro"/>
</dbReference>
<evidence type="ECO:0000259" key="10">
    <source>
        <dbReference type="Pfam" id="PF16417"/>
    </source>
</evidence>
<evidence type="ECO:0000256" key="5">
    <source>
        <dbReference type="ARBA" id="ARBA00023242"/>
    </source>
</evidence>
<evidence type="ECO:0000313" key="14">
    <source>
        <dbReference type="Proteomes" id="UP000070412"/>
    </source>
</evidence>
<dbReference type="InterPro" id="IPR032193">
    <property type="entry name" value="CNOT1_TTP_bind"/>
</dbReference>
<keyword evidence="4" id="KW-0804">Transcription</keyword>
<dbReference type="InterPro" id="IPR032194">
    <property type="entry name" value="CNOT1_HEAT"/>
</dbReference>
<dbReference type="PANTHER" id="PTHR13162:SF8">
    <property type="entry name" value="CCR4-NOT TRANSCRIPTION COMPLEX SUBUNIT 1"/>
    <property type="match status" value="1"/>
</dbReference>
<organism evidence="12">
    <name type="scientific">Sarcoptes scabiei</name>
    <name type="common">Itch mite</name>
    <name type="synonym">Acarus scabiei</name>
    <dbReference type="NCBI Taxonomy" id="52283"/>
    <lineage>
        <taxon>Eukaryota</taxon>
        <taxon>Metazoa</taxon>
        <taxon>Ecdysozoa</taxon>
        <taxon>Arthropoda</taxon>
        <taxon>Chelicerata</taxon>
        <taxon>Arachnida</taxon>
        <taxon>Acari</taxon>
        <taxon>Acariformes</taxon>
        <taxon>Sarcoptiformes</taxon>
        <taxon>Astigmata</taxon>
        <taxon>Psoroptidia</taxon>
        <taxon>Sarcoptoidea</taxon>
        <taxon>Sarcoptidae</taxon>
        <taxon>Sarcoptinae</taxon>
        <taxon>Sarcoptes</taxon>
    </lineage>
</organism>
<dbReference type="PANTHER" id="PTHR13162">
    <property type="entry name" value="CCR4-NOT TRANSCRIPTION COMPLEX"/>
    <property type="match status" value="1"/>
</dbReference>
<dbReference type="Pfam" id="PF16417">
    <property type="entry name" value="CNOT1_TTP_bind"/>
    <property type="match status" value="1"/>
</dbReference>
<dbReference type="Pfam" id="PF16415">
    <property type="entry name" value="CNOT1_CAF1_bind"/>
    <property type="match status" value="1"/>
</dbReference>
<dbReference type="Pfam" id="PF04054">
    <property type="entry name" value="Not1"/>
    <property type="match status" value="1"/>
</dbReference>
<reference evidence="13" key="3">
    <citation type="submission" date="2022-06" db="UniProtKB">
        <authorList>
            <consortium name="EnsemblMetazoa"/>
        </authorList>
    </citation>
    <scope>IDENTIFICATION</scope>
</reference>
<dbReference type="Gene3D" id="1.25.40.840">
    <property type="entry name" value="CCR4-NOT transcription complex subunit 1 TTP binding domain"/>
    <property type="match status" value="1"/>
</dbReference>
<dbReference type="InterPro" id="IPR040398">
    <property type="entry name" value="Not1"/>
</dbReference>
<dbReference type="Gene3D" id="1.25.40.800">
    <property type="match status" value="1"/>
</dbReference>
<feature type="domain" description="CCR4-NOT transcription complex subunit 1 HEAT repeat" evidence="11">
    <location>
        <begin position="271"/>
        <end position="413"/>
    </location>
</feature>
<dbReference type="GO" id="GO:0000288">
    <property type="term" value="P:nuclear-transcribed mRNA catabolic process, deadenylation-dependent decay"/>
    <property type="evidence" value="ECO:0007669"/>
    <property type="project" value="TreeGrafter"/>
</dbReference>
<gene>
    <name evidence="12" type="ORF">SSS_5281</name>
</gene>
<sequence length="1733" mass="201639">MESLNNFLDSFVNKFTESSFSSSASTAKTEQQFTAKNEFDSSQSASINLAIFVDNLFDLCNLQQTSSEQKRHSDRLKLLARKCFEHSVSLDGLISILDSESASQKYQLHLQCFDFKSFKSFCHAISSKDLKILGSAFFQKLWKINLIFQLDFIKFCIENNHIESIFNACAEIELNKEINESQSLHSTSNSDNSMHQTWKYFNLYRLLIEFSKIDFFQEKVVTLLSTPLDGCPETLIFGLIEFQCHEKSRFRSIIIEAIKKVINPIDSNSSHFNNTTHIFQKLWSTTNTNLNVNSSTQKLLLDSMIEVYNDASSDDQPNKLLCILEIAQELRALTYLLNESPYLFAIDLASVASRREYLKLDKWINDKLSFHRESFADACKNYIQKRLMSATESSKCATPWHVETLSVILSCLQHYYCLPDCPNARDIKDIFKIFHSLTLNVNPLQKEQHLNSNNGKNIPIAEKHCSNQVMNSKSSTSTTPSFVNPSFTSSSISLLDETDYDLDVQKKSDLILKNIFSQLAPDQEFFVKILDFFFKLKTSKEQTQNDILKCVLQILIKELDFIAQYPRNELLIMAELIGGIIAKKLIDNNLFSFILQKLYYIFNLSKRDAHLSNFSIRILERCLPRFKQIPPLYEKLKRLELPGLVFEKIEQNNSLECFEFGEEDRSNKEIDFKERLNFVFNNLDGNNVSIMAKNFQKDCQDNHLCKLLAECLCCRAVNELNHHQLFFDLIELIDSINLYELIVIKCYETIKMHLSKADHNDQNKRLCSCGRWLGLITLKRNKPILTLHLDLHSLLNEARRKNLTFYIVPFICRILSSCGESKVFRPPNPWVMSLLKILTQIYIEPDCRLKIKFEMESLFKALELDLDQFLIDTNNNITSIIPSCNSIPEYLKPSSRADELDSMKNVHEISNTLNNFQQTATIASSSANCFASNLQSTDFSYDLPKLLKSLIDSIQITPNIKLLQCPKDFEKMLRYLVVKSIQEWVTSFHETFYGILMTIECLIRKDFVVGTNSEVIKKALINMSNYFVSGCTLINCKEKLPISMAEKLCNSFNENIVSSHLNKKLIEDVILTIIIDNFDLALKFCRMIFIDKAIEELMMRMQCDLLQITRKNSSSKQITIDGDEELMFYNYLNYCNLFDVNSSALYVNNSQSIDLQQCREICSNLIKDEELCRNQADTNIYACRAQTQQNDGDRINEKVELIFDEWLLFFNDQSSNYKTIHNELYQSGYFKNEEKLYAFFKSCFNLCYSRSNSILEIDDDTNNNNEISSNTIDDGVVSDNRIDRRDSSKNQYLSHYRSLTAIDAFIYLVLFWIKFEKYDLKITVLDRLMTDISTKAHEEQRKSPKGFNPICYYRVLVLFYLEFISDLANQNEAALASFNNDMDINSNSVELKISLLQIFHDFLKSMSPSNIPSFTFAWIEFVSHRAFVGFCLSEENPRQIWQLYYNLLKDLLEFEKPFFMIDGFKNECFNILHKGTIKLFFLLLHDFPNFLAQYCFLICDELPLNALQFRNIVLSAYPPPIALPVPFTGDFSMNDFDQLLHNFQGEFSTNSPMKSHIDVYLKTGKVFHLKKLPPYFESAKSLEIQIEYINRVLYSISDFVLSQNRLVDLKTIDQEPSIDIINCLLDFFDPIRWYYLFSAMSNHLRYPNIETKYFVCLMLYFFKTYSQYKEPIMRVLLERSFVSNPHPWGLLFTLKELIRNPSYQFKEFLSNLTKQEQEAILEKLGITNLDLFK</sequence>
<name>A0A834RAN2_SARSC</name>
<proteinExistence type="inferred from homology"/>
<accession>A0A834RAN2</accession>
<evidence type="ECO:0000256" key="4">
    <source>
        <dbReference type="ARBA" id="ARBA00023163"/>
    </source>
</evidence>
<dbReference type="Gene3D" id="1.25.40.790">
    <property type="match status" value="1"/>
</dbReference>
<dbReference type="GO" id="GO:0005634">
    <property type="term" value="C:nucleus"/>
    <property type="evidence" value="ECO:0007669"/>
    <property type="project" value="UniProtKB-SubCell"/>
</dbReference>
<evidence type="ECO:0000259" key="9">
    <source>
        <dbReference type="Pfam" id="PF16415"/>
    </source>
</evidence>
<comment type="subcellular location">
    <subcellularLocation>
        <location evidence="1">Nucleus</location>
    </subcellularLocation>
</comment>
<keyword evidence="5" id="KW-0539">Nucleus</keyword>
<evidence type="ECO:0000259" key="11">
    <source>
        <dbReference type="Pfam" id="PF16418"/>
    </source>
</evidence>
<feature type="domain" description="CCR4-Not complex component Not1 C-terminal" evidence="7">
    <location>
        <begin position="1386"/>
        <end position="1708"/>
    </location>
</feature>
<dbReference type="Pfam" id="PF12842">
    <property type="entry name" value="DUF3819"/>
    <property type="match status" value="1"/>
</dbReference>
<evidence type="ECO:0000256" key="3">
    <source>
        <dbReference type="ARBA" id="ARBA00023015"/>
    </source>
</evidence>
<evidence type="ECO:0000313" key="13">
    <source>
        <dbReference type="EnsemblMetazoa" id="KAF7493240.1"/>
    </source>
</evidence>
<evidence type="ECO:0000259" key="8">
    <source>
        <dbReference type="Pfam" id="PF12842"/>
    </source>
</evidence>
<dbReference type="InterPro" id="IPR007196">
    <property type="entry name" value="CCR4-Not_Not1_C"/>
</dbReference>
<dbReference type="EMBL" id="WVUK01000056">
    <property type="protein sequence ID" value="KAF7493240.1"/>
    <property type="molecule type" value="Genomic_DNA"/>
</dbReference>
<dbReference type="GO" id="GO:0017148">
    <property type="term" value="P:negative regulation of translation"/>
    <property type="evidence" value="ECO:0007669"/>
    <property type="project" value="InterPro"/>
</dbReference>
<feature type="domain" description="CCR4-NOT transcription complex subunit 1 CAF1-binding" evidence="9">
    <location>
        <begin position="671"/>
        <end position="869"/>
    </location>
</feature>
<evidence type="ECO:0000256" key="1">
    <source>
        <dbReference type="ARBA" id="ARBA00004123"/>
    </source>
</evidence>
<keyword evidence="3" id="KW-0805">Transcription regulation</keyword>
<dbReference type="InterPro" id="IPR024557">
    <property type="entry name" value="CNOT1_dom_4"/>
</dbReference>
<dbReference type="Proteomes" id="UP000070412">
    <property type="component" value="Unassembled WGS sequence"/>
</dbReference>
<dbReference type="EnsemblMetazoa" id="SSS_5281s_mrna">
    <property type="protein sequence ID" value="KAF7493240.1"/>
    <property type="gene ID" value="SSS_5281"/>
</dbReference>
<feature type="domain" description="CCR4-NOT transcription complex subunit 1" evidence="8">
    <location>
        <begin position="969"/>
        <end position="1104"/>
    </location>
</feature>
<dbReference type="InterPro" id="IPR032191">
    <property type="entry name" value="CNOT1_CAF1_bind"/>
</dbReference>
<comment type="similarity">
    <text evidence="6">Belongs to the CNOT1 family.</text>
</comment>
<dbReference type="Gene3D" id="1.25.40.180">
    <property type="match status" value="1"/>
</dbReference>
<keyword evidence="2" id="KW-0678">Repressor</keyword>
<protein>
    <submittedName>
        <fullName evidence="12">CCR4-NOT transcription complex subunit 1</fullName>
    </submittedName>
</protein>
<evidence type="ECO:0000313" key="12">
    <source>
        <dbReference type="EMBL" id="KAF7493240.1"/>
    </source>
</evidence>
<evidence type="ECO:0000259" key="7">
    <source>
        <dbReference type="Pfam" id="PF04054"/>
    </source>
</evidence>
<reference evidence="12" key="2">
    <citation type="submission" date="2020-01" db="EMBL/GenBank/DDBJ databases">
        <authorList>
            <person name="Korhonen P.K.K."/>
            <person name="Guangxu M.G."/>
            <person name="Wang T.W."/>
            <person name="Stroehlein A.J.S."/>
            <person name="Young N.D."/>
            <person name="Ang C.-S.A."/>
            <person name="Fernando D.W.F."/>
            <person name="Lu H.L."/>
            <person name="Taylor S.T."/>
            <person name="Ehtesham M.E.M."/>
            <person name="Najaraj S.H.N."/>
            <person name="Harsha G.H.G."/>
            <person name="Madugundu A.M."/>
            <person name="Renuse S.R."/>
            <person name="Holt D.H."/>
            <person name="Pandey A.P."/>
            <person name="Papenfuss A.P."/>
            <person name="Gasser R.B.G."/>
            <person name="Fischer K.F."/>
        </authorList>
    </citation>
    <scope>NUCLEOTIDE SEQUENCE</scope>
    <source>
        <strain evidence="12">SSS_KF_BRIS2020</strain>
    </source>
</reference>
<dbReference type="Pfam" id="PF16418">
    <property type="entry name" value="CNOT1_HEAT"/>
    <property type="match status" value="1"/>
</dbReference>
<dbReference type="GO" id="GO:0000932">
    <property type="term" value="C:P-body"/>
    <property type="evidence" value="ECO:0007669"/>
    <property type="project" value="TreeGrafter"/>
</dbReference>
<evidence type="ECO:0000256" key="6">
    <source>
        <dbReference type="ARBA" id="ARBA00025717"/>
    </source>
</evidence>
<keyword evidence="14" id="KW-1185">Reference proteome</keyword>
<evidence type="ECO:0000256" key="2">
    <source>
        <dbReference type="ARBA" id="ARBA00022491"/>
    </source>
</evidence>
<reference evidence="14" key="1">
    <citation type="journal article" date="2020" name="PLoS Negl. Trop. Dis.">
        <title>High-quality nuclear genome for Sarcoptes scabiei-A critical resource for a neglected parasite.</title>
        <authorList>
            <person name="Korhonen P.K."/>
            <person name="Gasser R.B."/>
            <person name="Ma G."/>
            <person name="Wang T."/>
            <person name="Stroehlein A.J."/>
            <person name="Young N.D."/>
            <person name="Ang C.S."/>
            <person name="Fernando D.D."/>
            <person name="Lu H.C."/>
            <person name="Taylor S."/>
            <person name="Reynolds S.L."/>
            <person name="Mofiz E."/>
            <person name="Najaraj S.H."/>
            <person name="Gowda H."/>
            <person name="Madugundu A."/>
            <person name="Renuse S."/>
            <person name="Holt D."/>
            <person name="Pandey A."/>
            <person name="Papenfuss A.T."/>
            <person name="Fischer K."/>
        </authorList>
    </citation>
    <scope>NUCLEOTIDE SEQUENCE [LARGE SCALE GENOMIC DNA]</scope>
</reference>
<dbReference type="InterPro" id="IPR038535">
    <property type="entry name" value="CNOT1_TTP_bind_sf"/>
</dbReference>